<dbReference type="InterPro" id="IPR039013">
    <property type="entry name" value="YgiF"/>
</dbReference>
<dbReference type="SMART" id="SM01118">
    <property type="entry name" value="CYTH"/>
    <property type="match status" value="1"/>
</dbReference>
<dbReference type="CDD" id="cd07756">
    <property type="entry name" value="CYTH-like_Pase_CHAD"/>
    <property type="match status" value="1"/>
</dbReference>
<dbReference type="Gene3D" id="2.40.320.10">
    <property type="entry name" value="Hypothetical Protein Pfu-838710-001"/>
    <property type="match status" value="1"/>
</dbReference>
<dbReference type="Proteomes" id="UP000251205">
    <property type="component" value="Unassembled WGS sequence"/>
</dbReference>
<comment type="caution">
    <text evidence="3">The sequence shown here is derived from an EMBL/GenBank/DDBJ whole genome shotgun (WGS) entry which is preliminary data.</text>
</comment>
<proteinExistence type="predicted"/>
<dbReference type="SMART" id="SM00880">
    <property type="entry name" value="CHAD"/>
    <property type="match status" value="1"/>
</dbReference>
<dbReference type="PANTHER" id="PTHR39569:SF1">
    <property type="entry name" value="INORGANIC TRIPHOSPHATASE"/>
    <property type="match status" value="1"/>
</dbReference>
<dbReference type="SUPFAM" id="SSF55154">
    <property type="entry name" value="CYTH-like phosphatases"/>
    <property type="match status" value="1"/>
</dbReference>
<feature type="domain" description="CYTH" evidence="1">
    <location>
        <begin position="3"/>
        <end position="196"/>
    </location>
</feature>
<evidence type="ECO:0000313" key="3">
    <source>
        <dbReference type="EMBL" id="RAX37358.1"/>
    </source>
</evidence>
<gene>
    <name evidence="3" type="ORF">DQ393_31610</name>
</gene>
<dbReference type="Pfam" id="PF01928">
    <property type="entry name" value="CYTH"/>
    <property type="match status" value="1"/>
</dbReference>
<dbReference type="OrthoDB" id="9777271at2"/>
<dbReference type="GO" id="GO:0046872">
    <property type="term" value="F:metal ion binding"/>
    <property type="evidence" value="ECO:0007669"/>
    <property type="project" value="TreeGrafter"/>
</dbReference>
<evidence type="ECO:0000259" key="2">
    <source>
        <dbReference type="PROSITE" id="PS51708"/>
    </source>
</evidence>
<dbReference type="InterPro" id="IPR038186">
    <property type="entry name" value="CHAD_dom_sf"/>
</dbReference>
<dbReference type="Pfam" id="PF05235">
    <property type="entry name" value="CHAD"/>
    <property type="match status" value="1"/>
</dbReference>
<dbReference type="AlphaFoldDB" id="A0A329Y2S2"/>
<dbReference type="EMBL" id="QMKK01000061">
    <property type="protein sequence ID" value="RAX37358.1"/>
    <property type="molecule type" value="Genomic_DNA"/>
</dbReference>
<sequence>MKVAEIELKLDLSHLEMDSLVASDLLGEPAETVEQHSIYFDTDDRRLFNAGFTLRIRRSGAVKTQTVKAAGPSASLFARSEWETAVETDVPALDHTSPLLNQFGDIREDLLPQFEVSIDRRIWKLVENGSKIELAADRGTAAEADRQAPICEIELELKDGDPKDLFALARKIEAIVPFKFGVHSKAERGYRLLAAAQHVHKSAEIDLEWRSSAVDGFKAIAQACFRQFRLNENVLLHRRSAEALHQARVAMRRLRSAISLFKPVLDDEARRLSGEFRWLAGVLGEARNIDVLLPKAKDGDFADRLQQARKAAYDEVENALGSPRARALMLDFHEWLHTGAYLDGPAKDKTIGEQAVEALDKMRKKLKKHGRDLAHVDDEQRHEARKDAKKLRYAAEFFKTLFADHKKARRHKRFIKATEELQDQLGALNDLVTGPSVLEKHGLRDHPEAASVILHADKRSLIAVAQAALDDVLDTKRFWR</sequence>
<dbReference type="PANTHER" id="PTHR39569">
    <property type="entry name" value="INORGANIC TRIPHOSPHATASE"/>
    <property type="match status" value="1"/>
</dbReference>
<evidence type="ECO:0000259" key="1">
    <source>
        <dbReference type="PROSITE" id="PS51707"/>
    </source>
</evidence>
<evidence type="ECO:0000313" key="4">
    <source>
        <dbReference type="Proteomes" id="UP000251205"/>
    </source>
</evidence>
<dbReference type="Gene3D" id="1.40.20.10">
    <property type="entry name" value="CHAD domain"/>
    <property type="match status" value="1"/>
</dbReference>
<reference evidence="3 4" key="1">
    <citation type="submission" date="2018-06" db="EMBL/GenBank/DDBJ databases">
        <title>Whole Genome Sequence of an efficient microsymbiont, Rhizobium tropici.</title>
        <authorList>
            <person name="Srinivasan R."/>
            <person name="Singh H.V."/>
            <person name="Srivastava R."/>
            <person name="Kumari B."/>
            <person name="Radhakrishna A."/>
        </authorList>
    </citation>
    <scope>NUCLEOTIDE SEQUENCE [LARGE SCALE GENOMIC DNA]</scope>
    <source>
        <strain evidence="3 4">IGFRI Rhizo-19</strain>
    </source>
</reference>
<organism evidence="3 4">
    <name type="scientific">Rhizobium tropici</name>
    <dbReference type="NCBI Taxonomy" id="398"/>
    <lineage>
        <taxon>Bacteria</taxon>
        <taxon>Pseudomonadati</taxon>
        <taxon>Pseudomonadota</taxon>
        <taxon>Alphaproteobacteria</taxon>
        <taxon>Hyphomicrobiales</taxon>
        <taxon>Rhizobiaceae</taxon>
        <taxon>Rhizobium/Agrobacterium group</taxon>
        <taxon>Rhizobium</taxon>
    </lineage>
</organism>
<dbReference type="PROSITE" id="PS51708">
    <property type="entry name" value="CHAD"/>
    <property type="match status" value="1"/>
</dbReference>
<dbReference type="InterPro" id="IPR033469">
    <property type="entry name" value="CYTH-like_dom_sf"/>
</dbReference>
<dbReference type="PROSITE" id="PS51707">
    <property type="entry name" value="CYTH"/>
    <property type="match status" value="1"/>
</dbReference>
<feature type="domain" description="CHAD" evidence="2">
    <location>
        <begin position="210"/>
        <end position="478"/>
    </location>
</feature>
<name>A0A329Y2S2_RHITR</name>
<dbReference type="GO" id="GO:0050355">
    <property type="term" value="F:inorganic triphosphate phosphatase activity"/>
    <property type="evidence" value="ECO:0007669"/>
    <property type="project" value="InterPro"/>
</dbReference>
<dbReference type="InterPro" id="IPR023577">
    <property type="entry name" value="CYTH_domain"/>
</dbReference>
<protein>
    <submittedName>
        <fullName evidence="3">Inorganic triphosphatase</fullName>
    </submittedName>
</protein>
<accession>A0A329Y2S2</accession>
<dbReference type="InterPro" id="IPR007899">
    <property type="entry name" value="CHAD_dom"/>
</dbReference>